<evidence type="ECO:0000313" key="1">
    <source>
        <dbReference type="EMBL" id="EYU13328.1"/>
    </source>
</evidence>
<dbReference type="AlphaFoldDB" id="A0A022PEE4"/>
<name>A0A022PEE4_9GAMM</name>
<dbReference type="EMBL" id="JFGV01000094">
    <property type="protein sequence ID" value="EYU13328.1"/>
    <property type="molecule type" value="Genomic_DNA"/>
</dbReference>
<accession>A0A022PEE4</accession>
<protein>
    <submittedName>
        <fullName evidence="1">Uncharacterized protein</fullName>
    </submittedName>
</protein>
<gene>
    <name evidence="1" type="ORF">BA1DRAFT_04205</name>
</gene>
<sequence>MGNDFIASNKSKFGFPIVDVNQWKLNEGNNFSHRFIDEFNCVIEVEVYQKAIILIIKEKCNNSLWLGLDNDENIISVLIK</sequence>
<dbReference type="RefSeq" id="WP_036783087.1">
    <property type="nucleotide sequence ID" value="NZ_CAWLTM010000021.1"/>
</dbReference>
<comment type="caution">
    <text evidence="1">The sequence shown here is derived from an EMBL/GenBank/DDBJ whole genome shotgun (WGS) entry which is preliminary data.</text>
</comment>
<dbReference type="Proteomes" id="UP000023464">
    <property type="component" value="Unassembled WGS sequence"/>
</dbReference>
<dbReference type="PATRIC" id="fig|1393736.3.peg.4287"/>
<organism evidence="1 2">
    <name type="scientific">Photorhabdus aegyptia</name>
    <dbReference type="NCBI Taxonomy" id="2805098"/>
    <lineage>
        <taxon>Bacteria</taxon>
        <taxon>Pseudomonadati</taxon>
        <taxon>Pseudomonadota</taxon>
        <taxon>Gammaproteobacteria</taxon>
        <taxon>Enterobacterales</taxon>
        <taxon>Morganellaceae</taxon>
        <taxon>Photorhabdus</taxon>
    </lineage>
</organism>
<evidence type="ECO:0000313" key="2">
    <source>
        <dbReference type="Proteomes" id="UP000023464"/>
    </source>
</evidence>
<proteinExistence type="predicted"/>
<reference evidence="1 2" key="1">
    <citation type="submission" date="2014-03" db="EMBL/GenBank/DDBJ databases">
        <title>Draft Genome of Photorhabdus luminescens BA1, an Egyptian Isolate.</title>
        <authorList>
            <person name="Ghazal S."/>
            <person name="Hurst S.G.IV."/>
            <person name="Morris K."/>
            <person name="Thomas K."/>
            <person name="Tisa L.S."/>
        </authorList>
    </citation>
    <scope>NUCLEOTIDE SEQUENCE [LARGE SCALE GENOMIC DNA]</scope>
    <source>
        <strain evidence="1 2">BA1</strain>
    </source>
</reference>
<keyword evidence="2" id="KW-1185">Reference proteome</keyword>